<dbReference type="Gene3D" id="3.40.1360.10">
    <property type="match status" value="1"/>
</dbReference>
<dbReference type="AlphaFoldDB" id="A0A7S8CED0"/>
<reference evidence="2 3" key="1">
    <citation type="submission" date="2019-07" db="EMBL/GenBank/DDBJ databases">
        <title>Genome sequence of 2 isolates from Red Sea Mangroves.</title>
        <authorList>
            <person name="Sefrji F."/>
            <person name="Michoud G."/>
            <person name="Merlino G."/>
            <person name="Daffonchio D."/>
        </authorList>
    </citation>
    <scope>NUCLEOTIDE SEQUENCE [LARGE SCALE GENOMIC DNA]</scope>
    <source>
        <strain evidence="2 3">R1DC41</strain>
    </source>
</reference>
<proteinExistence type="predicted"/>
<evidence type="ECO:0000313" key="2">
    <source>
        <dbReference type="EMBL" id="QPC48438.1"/>
    </source>
</evidence>
<dbReference type="PROSITE" id="PS50880">
    <property type="entry name" value="TOPRIM"/>
    <property type="match status" value="1"/>
</dbReference>
<organism evidence="2 3">
    <name type="scientific">Mangrovibacillus cuniculi</name>
    <dbReference type="NCBI Taxonomy" id="2593652"/>
    <lineage>
        <taxon>Bacteria</taxon>
        <taxon>Bacillati</taxon>
        <taxon>Bacillota</taxon>
        <taxon>Bacilli</taxon>
        <taxon>Bacillales</taxon>
        <taxon>Bacillaceae</taxon>
        <taxon>Mangrovibacillus</taxon>
    </lineage>
</organism>
<dbReference type="EMBL" id="CP049742">
    <property type="protein sequence ID" value="QPC48438.1"/>
    <property type="molecule type" value="Genomic_DNA"/>
</dbReference>
<dbReference type="KEGG" id="mcui:G8O30_10825"/>
<dbReference type="GO" id="GO:0006364">
    <property type="term" value="P:rRNA processing"/>
    <property type="evidence" value="ECO:0007669"/>
    <property type="project" value="TreeGrafter"/>
</dbReference>
<evidence type="ECO:0000259" key="1">
    <source>
        <dbReference type="PROSITE" id="PS50880"/>
    </source>
</evidence>
<dbReference type="GO" id="GO:0043822">
    <property type="term" value="F:ribonuclease M5 activity"/>
    <property type="evidence" value="ECO:0007669"/>
    <property type="project" value="TreeGrafter"/>
</dbReference>
<dbReference type="RefSeq" id="WP_239674544.1">
    <property type="nucleotide sequence ID" value="NZ_CP049742.1"/>
</dbReference>
<dbReference type="PANTHER" id="PTHR39156:SF2">
    <property type="entry name" value="DNA PRIMASE (BACTERIAL TYPE) AND SMALL PRIMASE-LIKE PROTEINS"/>
    <property type="match status" value="1"/>
</dbReference>
<dbReference type="Proteomes" id="UP000593626">
    <property type="component" value="Chromosome"/>
</dbReference>
<keyword evidence="3" id="KW-1185">Reference proteome</keyword>
<dbReference type="PANTHER" id="PTHR39156">
    <property type="entry name" value="RIBONUCLEASE M5"/>
    <property type="match status" value="1"/>
</dbReference>
<accession>A0A7S8CED0</accession>
<evidence type="ECO:0000313" key="3">
    <source>
        <dbReference type="Proteomes" id="UP000593626"/>
    </source>
</evidence>
<dbReference type="InterPro" id="IPR006171">
    <property type="entry name" value="TOPRIM_dom"/>
</dbReference>
<name>A0A7S8CED0_9BACI</name>
<dbReference type="SUPFAM" id="SSF110455">
    <property type="entry name" value="Toprim domain"/>
    <property type="match status" value="1"/>
</dbReference>
<gene>
    <name evidence="2" type="ORF">G8O30_10825</name>
</gene>
<sequence>MEMAKVLIVEGSSDRKKVKKIISEPVEILCTNGTIGVQKMDEIVDEYFDRDVFVLADADDAGDRLRSLFKKEFPEARHLFIDRAYREVAAAPDQHIAAVLLHANIDVHKEFLA</sequence>
<protein>
    <recommendedName>
        <fullName evidence="1">Toprim domain-containing protein</fullName>
    </recommendedName>
</protein>
<feature type="domain" description="Toprim" evidence="1">
    <location>
        <begin position="4"/>
        <end position="88"/>
    </location>
</feature>